<comment type="caution">
    <text evidence="1">The sequence shown here is derived from an EMBL/GenBank/DDBJ whole genome shotgun (WGS) entry which is preliminary data.</text>
</comment>
<dbReference type="AlphaFoldDB" id="A0A419SHE4"/>
<evidence type="ECO:0000313" key="1">
    <source>
        <dbReference type="EMBL" id="RKD23155.1"/>
    </source>
</evidence>
<gene>
    <name evidence="1" type="ORF">BEP19_13130</name>
</gene>
<reference evidence="1 2" key="1">
    <citation type="submission" date="2016-08" db="EMBL/GenBank/DDBJ databases">
        <title>Novel Firmicute Genomes.</title>
        <authorList>
            <person name="Poppleton D.I."/>
            <person name="Gribaldo S."/>
        </authorList>
    </citation>
    <scope>NUCLEOTIDE SEQUENCE [LARGE SCALE GENOMIC DNA]</scope>
    <source>
        <strain evidence="1 2">RAOx-1</strain>
    </source>
</reference>
<sequence>MNHIELIEMDGEWVVMDTEGFTITKINRMGAYIVEALLAHKTIEQIIEMITRQFQADSEKIRYETIGFIQQLEKIGLVHEQR</sequence>
<evidence type="ECO:0000313" key="2">
    <source>
        <dbReference type="Proteomes" id="UP000284219"/>
    </source>
</evidence>
<dbReference type="InterPro" id="IPR008792">
    <property type="entry name" value="PQQD"/>
</dbReference>
<dbReference type="EMBL" id="MCHY01000009">
    <property type="protein sequence ID" value="RKD23155.1"/>
    <property type="molecule type" value="Genomic_DNA"/>
</dbReference>
<dbReference type="RefSeq" id="WP_170145383.1">
    <property type="nucleotide sequence ID" value="NZ_MCHY01000009.1"/>
</dbReference>
<evidence type="ECO:0008006" key="3">
    <source>
        <dbReference type="Google" id="ProtNLM"/>
    </source>
</evidence>
<dbReference type="InterPro" id="IPR041881">
    <property type="entry name" value="PqqD_sf"/>
</dbReference>
<accession>A0A419SHE4</accession>
<dbReference type="Proteomes" id="UP000284219">
    <property type="component" value="Unassembled WGS sequence"/>
</dbReference>
<protein>
    <recommendedName>
        <fullName evidence="3">PqqD family protein</fullName>
    </recommendedName>
</protein>
<organism evidence="1 2">
    <name type="scientific">Ammoniphilus oxalaticus</name>
    <dbReference type="NCBI Taxonomy" id="66863"/>
    <lineage>
        <taxon>Bacteria</taxon>
        <taxon>Bacillati</taxon>
        <taxon>Bacillota</taxon>
        <taxon>Bacilli</taxon>
        <taxon>Bacillales</taxon>
        <taxon>Paenibacillaceae</taxon>
        <taxon>Aneurinibacillus group</taxon>
        <taxon>Ammoniphilus</taxon>
    </lineage>
</organism>
<dbReference type="Pfam" id="PF05402">
    <property type="entry name" value="PqqD"/>
    <property type="match status" value="1"/>
</dbReference>
<name>A0A419SHE4_9BACL</name>
<keyword evidence="2" id="KW-1185">Reference proteome</keyword>
<dbReference type="Gene3D" id="1.10.10.1150">
    <property type="entry name" value="Coenzyme PQQ synthesis protein D (PqqD)"/>
    <property type="match status" value="1"/>
</dbReference>
<proteinExistence type="predicted"/>